<dbReference type="GO" id="GO:0003713">
    <property type="term" value="F:transcription coactivator activity"/>
    <property type="evidence" value="ECO:0007669"/>
    <property type="project" value="InterPro"/>
</dbReference>
<evidence type="ECO:0000259" key="12">
    <source>
        <dbReference type="PROSITE" id="PS51293"/>
    </source>
</evidence>
<organism evidence="13">
    <name type="scientific">Cuerna arida</name>
    <dbReference type="NCBI Taxonomy" id="1464854"/>
    <lineage>
        <taxon>Eukaryota</taxon>
        <taxon>Metazoa</taxon>
        <taxon>Ecdysozoa</taxon>
        <taxon>Arthropoda</taxon>
        <taxon>Hexapoda</taxon>
        <taxon>Insecta</taxon>
        <taxon>Pterygota</taxon>
        <taxon>Neoptera</taxon>
        <taxon>Paraneoptera</taxon>
        <taxon>Hemiptera</taxon>
        <taxon>Auchenorrhyncha</taxon>
        <taxon>Membracoidea</taxon>
        <taxon>Cicadellidae</taxon>
        <taxon>Cicadellinae</taxon>
        <taxon>Proconiini</taxon>
        <taxon>Cuerna</taxon>
    </lineage>
</organism>
<evidence type="ECO:0000259" key="10">
    <source>
        <dbReference type="PROSITE" id="PS50090"/>
    </source>
</evidence>
<dbReference type="GO" id="GO:0070461">
    <property type="term" value="C:SAGA-type complex"/>
    <property type="evidence" value="ECO:0007669"/>
    <property type="project" value="TreeGrafter"/>
</dbReference>
<dbReference type="GO" id="GO:0006357">
    <property type="term" value="P:regulation of transcription by RNA polymerase II"/>
    <property type="evidence" value="ECO:0007669"/>
    <property type="project" value="InterPro"/>
</dbReference>
<keyword evidence="2" id="KW-0479">Metal-binding</keyword>
<feature type="domain" description="Myb-like" evidence="10">
    <location>
        <begin position="67"/>
        <end position="113"/>
    </location>
</feature>
<evidence type="ECO:0000256" key="6">
    <source>
        <dbReference type="ARBA" id="ARBA00023163"/>
    </source>
</evidence>
<dbReference type="PIRSF" id="PIRSF025024">
    <property type="entry name" value="Transcriptional_adaptor_2"/>
    <property type="match status" value="1"/>
</dbReference>
<dbReference type="GO" id="GO:0006338">
    <property type="term" value="P:chromatin remodeling"/>
    <property type="evidence" value="ECO:0007669"/>
    <property type="project" value="TreeGrafter"/>
</dbReference>
<accession>A0A1B6G5U5</accession>
<dbReference type="Pfam" id="PF25299">
    <property type="entry name" value="ZZ_ADA2"/>
    <property type="match status" value="1"/>
</dbReference>
<comment type="subcellular location">
    <subcellularLocation>
        <location evidence="1 8">Nucleus</location>
    </subcellularLocation>
</comment>
<dbReference type="InterPro" id="IPR016827">
    <property type="entry name" value="Ada2/TADA2"/>
</dbReference>
<dbReference type="GO" id="GO:0005634">
    <property type="term" value="C:nucleus"/>
    <property type="evidence" value="ECO:0007669"/>
    <property type="project" value="UniProtKB-SubCell"/>
</dbReference>
<dbReference type="SUPFAM" id="SSF57850">
    <property type="entry name" value="RING/U-box"/>
    <property type="match status" value="1"/>
</dbReference>
<dbReference type="PROSITE" id="PS50135">
    <property type="entry name" value="ZF_ZZ_2"/>
    <property type="match status" value="1"/>
</dbReference>
<dbReference type="PANTHER" id="PTHR12374:SF63">
    <property type="entry name" value="TRANSCRIPTIONAL ADAPTER 2-BETA"/>
    <property type="match status" value="1"/>
</dbReference>
<proteinExistence type="predicted"/>
<dbReference type="InterPro" id="IPR055141">
    <property type="entry name" value="TADA2A_B-like_dom"/>
</dbReference>
<dbReference type="InterPro" id="IPR009057">
    <property type="entry name" value="Homeodomain-like_sf"/>
</dbReference>
<dbReference type="PANTHER" id="PTHR12374">
    <property type="entry name" value="TRANSCRIPTIONAL ADAPTOR 2 ADA2 -RELATED"/>
    <property type="match status" value="1"/>
</dbReference>
<keyword evidence="5 8" id="KW-0805">Transcription regulation</keyword>
<feature type="domain" description="ZZ-type" evidence="11">
    <location>
        <begin position="6"/>
        <end position="61"/>
    </location>
</feature>
<dbReference type="Gene3D" id="3.30.60.90">
    <property type="match status" value="1"/>
</dbReference>
<keyword evidence="6 8" id="KW-0804">Transcription</keyword>
<dbReference type="AlphaFoldDB" id="A0A1B6G5U5"/>
<dbReference type="InterPro" id="IPR041983">
    <property type="entry name" value="ADA2-like_ZZ"/>
</dbReference>
<dbReference type="SUPFAM" id="SSF46689">
    <property type="entry name" value="Homeodomain-like"/>
    <property type="match status" value="1"/>
</dbReference>
<keyword evidence="3 9" id="KW-0863">Zinc-finger</keyword>
<dbReference type="GO" id="GO:0003682">
    <property type="term" value="F:chromatin binding"/>
    <property type="evidence" value="ECO:0007669"/>
    <property type="project" value="TreeGrafter"/>
</dbReference>
<dbReference type="SMART" id="SM00291">
    <property type="entry name" value="ZnF_ZZ"/>
    <property type="match status" value="1"/>
</dbReference>
<evidence type="ECO:0000256" key="4">
    <source>
        <dbReference type="ARBA" id="ARBA00022833"/>
    </source>
</evidence>
<dbReference type="PROSITE" id="PS51293">
    <property type="entry name" value="SANT"/>
    <property type="match status" value="1"/>
</dbReference>
<dbReference type="InterPro" id="IPR017884">
    <property type="entry name" value="SANT_dom"/>
</dbReference>
<dbReference type="InterPro" id="IPR043145">
    <property type="entry name" value="Znf_ZZ_sf"/>
</dbReference>
<evidence type="ECO:0000256" key="3">
    <source>
        <dbReference type="ARBA" id="ARBA00022771"/>
    </source>
</evidence>
<dbReference type="Pfam" id="PF00249">
    <property type="entry name" value="Myb_DNA-binding"/>
    <property type="match status" value="1"/>
</dbReference>
<dbReference type="EMBL" id="GECZ01011961">
    <property type="protein sequence ID" value="JAS57808.1"/>
    <property type="molecule type" value="Transcribed_RNA"/>
</dbReference>
<dbReference type="Gene3D" id="1.10.10.60">
    <property type="entry name" value="Homeodomain-like"/>
    <property type="match status" value="1"/>
</dbReference>
<dbReference type="Pfam" id="PF22941">
    <property type="entry name" value="TADA2A-like_3rd"/>
    <property type="match status" value="1"/>
</dbReference>
<dbReference type="GO" id="GO:0008270">
    <property type="term" value="F:zinc ion binding"/>
    <property type="evidence" value="ECO:0007669"/>
    <property type="project" value="UniProtKB-KW"/>
</dbReference>
<evidence type="ECO:0000256" key="7">
    <source>
        <dbReference type="ARBA" id="ARBA00023242"/>
    </source>
</evidence>
<evidence type="ECO:0000259" key="11">
    <source>
        <dbReference type="PROSITE" id="PS50135"/>
    </source>
</evidence>
<dbReference type="InterPro" id="IPR001005">
    <property type="entry name" value="SANT/Myb"/>
</dbReference>
<dbReference type="PROSITE" id="PS50090">
    <property type="entry name" value="MYB_LIKE"/>
    <property type="match status" value="1"/>
</dbReference>
<keyword evidence="7 8" id="KW-0539">Nucleus</keyword>
<dbReference type="SMART" id="SM00717">
    <property type="entry name" value="SANT"/>
    <property type="match status" value="1"/>
</dbReference>
<dbReference type="CDD" id="cd00167">
    <property type="entry name" value="SANT"/>
    <property type="match status" value="1"/>
</dbReference>
<evidence type="ECO:0000256" key="9">
    <source>
        <dbReference type="PROSITE-ProRule" id="PRU00228"/>
    </source>
</evidence>
<gene>
    <name evidence="13" type="ORF">g.23136</name>
</gene>
<reference evidence="13" key="1">
    <citation type="submission" date="2015-11" db="EMBL/GenBank/DDBJ databases">
        <title>De novo transcriptome assembly of four potential Pierce s Disease insect vectors from Arizona vineyards.</title>
        <authorList>
            <person name="Tassone E.E."/>
        </authorList>
    </citation>
    <scope>NUCLEOTIDE SEQUENCE</scope>
</reference>
<evidence type="ECO:0000256" key="2">
    <source>
        <dbReference type="ARBA" id="ARBA00022723"/>
    </source>
</evidence>
<evidence type="ECO:0000256" key="1">
    <source>
        <dbReference type="ARBA" id="ARBA00004123"/>
    </source>
</evidence>
<evidence type="ECO:0000256" key="5">
    <source>
        <dbReference type="ARBA" id="ARBA00023015"/>
    </source>
</evidence>
<name>A0A1B6G5U5_9HEMI</name>
<evidence type="ECO:0000256" key="8">
    <source>
        <dbReference type="PIRNR" id="PIRNR025024"/>
    </source>
</evidence>
<dbReference type="InterPro" id="IPR000433">
    <property type="entry name" value="Znf_ZZ"/>
</dbReference>
<evidence type="ECO:0000313" key="13">
    <source>
        <dbReference type="EMBL" id="JAS57808.1"/>
    </source>
</evidence>
<keyword evidence="4" id="KW-0862">Zinc</keyword>
<protein>
    <recommendedName>
        <fullName evidence="8">Transcriptional adapter</fullName>
    </recommendedName>
</protein>
<sequence length="363" mass="42657">MANEMFNTYHCTHCQYKIDGLRVRCTVCPKFEMCLQCFSNGAEIGPHRNDHPYQFVDSVALDVFKDRSGWSALEEINLLNAIEHYSYGNWKDIAQHIGTRTADEAKEEYVNRFLEGSIGQVTWPAVSHCRPVLRDLVEPDDGPLAPNIVSTLPPLDIRTQEAQQLDYYPLRDDFEIEYDNMAETLVSSLTLVNGEDDDLDIALKLTQVDMYTQRLRERERRHRVVRDYQLIAKFFRQKEKPRKKVSKDERTFKEKLVPFCQFHTSQEHEQFVENVMTQRKLSRRLAELLRYRRFGLTSFSELPDFEKQRIMRQSPLKPGVGELRSLDERKKRKKHKKLLFTAKKIHVAKRPFFRFAVQGAAPI</sequence>
<feature type="domain" description="SANT" evidence="12">
    <location>
        <begin position="65"/>
        <end position="117"/>
    </location>
</feature>
<dbReference type="CDD" id="cd02335">
    <property type="entry name" value="ZZ_ADA2"/>
    <property type="match status" value="1"/>
</dbReference>